<sequence>MNVSRAITSPAFLPNISRAVAYITLGSPPPVSKAPPTVAVQAASFVDLAGAAALGAGNPDFPAAVAVWTSGHLCQEFGLVMNRFNGTLSKVRVPDLNKPAPIRHKGNKKNQ</sequence>
<evidence type="ECO:0000313" key="2">
    <source>
        <dbReference type="Proteomes" id="UP000287972"/>
    </source>
</evidence>
<keyword evidence="2" id="KW-1185">Reference proteome</keyword>
<dbReference type="AlphaFoldDB" id="A0A428RK09"/>
<reference evidence="1 2" key="1">
    <citation type="submission" date="2017-06" db="EMBL/GenBank/DDBJ databases">
        <title>Comparative genomic analysis of Ambrosia Fusariam Clade fungi.</title>
        <authorList>
            <person name="Stajich J.E."/>
            <person name="Carrillo J."/>
            <person name="Kijimoto T."/>
            <person name="Eskalen A."/>
            <person name="O'Donnell K."/>
            <person name="Kasson M."/>
        </authorList>
    </citation>
    <scope>NUCLEOTIDE SEQUENCE [LARGE SCALE GENOMIC DNA]</scope>
    <source>
        <strain evidence="1 2">NRRL62606</strain>
    </source>
</reference>
<protein>
    <submittedName>
        <fullName evidence="1">Uncharacterized protein</fullName>
    </submittedName>
</protein>
<dbReference type="EMBL" id="NKCL01000231">
    <property type="protein sequence ID" value="RSL77867.1"/>
    <property type="molecule type" value="Genomic_DNA"/>
</dbReference>
<name>A0A428RK09_9HYPO</name>
<evidence type="ECO:0000313" key="1">
    <source>
        <dbReference type="EMBL" id="RSL77867.1"/>
    </source>
</evidence>
<accession>A0A428RK09</accession>
<proteinExistence type="predicted"/>
<organism evidence="1 2">
    <name type="scientific">Fusarium floridanum</name>
    <dbReference type="NCBI Taxonomy" id="1325733"/>
    <lineage>
        <taxon>Eukaryota</taxon>
        <taxon>Fungi</taxon>
        <taxon>Dikarya</taxon>
        <taxon>Ascomycota</taxon>
        <taxon>Pezizomycotina</taxon>
        <taxon>Sordariomycetes</taxon>
        <taxon>Hypocreomycetidae</taxon>
        <taxon>Hypocreales</taxon>
        <taxon>Nectriaceae</taxon>
        <taxon>Fusarium</taxon>
        <taxon>Fusarium solani species complex</taxon>
    </lineage>
</organism>
<dbReference type="Proteomes" id="UP000287972">
    <property type="component" value="Unassembled WGS sequence"/>
</dbReference>
<gene>
    <name evidence="1" type="ORF">CEP51_008699</name>
</gene>
<comment type="caution">
    <text evidence="1">The sequence shown here is derived from an EMBL/GenBank/DDBJ whole genome shotgun (WGS) entry which is preliminary data.</text>
</comment>